<reference evidence="2" key="1">
    <citation type="submission" date="2015-06" db="UniProtKB">
        <authorList>
            <consortium name="EnsemblPlants"/>
        </authorList>
    </citation>
    <scope>IDENTIFICATION</scope>
</reference>
<feature type="transmembrane region" description="Helical" evidence="1">
    <location>
        <begin position="15"/>
        <end position="38"/>
    </location>
</feature>
<reference evidence="2 3" key="2">
    <citation type="submission" date="2018-04" db="EMBL/GenBank/DDBJ databases">
        <title>OglaRS2 (Oryza glaberrima Reference Sequence Version 2).</title>
        <authorList>
            <person name="Zhang J."/>
            <person name="Kudrna D."/>
            <person name="Lee S."/>
            <person name="Talag J."/>
            <person name="Rajasekar S."/>
            <person name="Wing R.A."/>
        </authorList>
    </citation>
    <scope>NUCLEOTIDE SEQUENCE [LARGE SCALE GENOMIC DNA]</scope>
    <source>
        <strain evidence="2 3">cv. IRGC 96717</strain>
    </source>
</reference>
<name>I1QQ46_ORYGL</name>
<keyword evidence="1" id="KW-0812">Transmembrane</keyword>
<dbReference type="AlphaFoldDB" id="I1QQ46"/>
<dbReference type="HOGENOM" id="CLU_2765396_0_0_1"/>
<protein>
    <submittedName>
        <fullName evidence="2">Uncharacterized protein</fullName>
    </submittedName>
</protein>
<evidence type="ECO:0000313" key="3">
    <source>
        <dbReference type="Proteomes" id="UP000007306"/>
    </source>
</evidence>
<evidence type="ECO:0000256" key="1">
    <source>
        <dbReference type="SAM" id="Phobius"/>
    </source>
</evidence>
<organism evidence="2 3">
    <name type="scientific">Oryza glaberrima</name>
    <name type="common">African rice</name>
    <dbReference type="NCBI Taxonomy" id="4538"/>
    <lineage>
        <taxon>Eukaryota</taxon>
        <taxon>Viridiplantae</taxon>
        <taxon>Streptophyta</taxon>
        <taxon>Embryophyta</taxon>
        <taxon>Tracheophyta</taxon>
        <taxon>Spermatophyta</taxon>
        <taxon>Magnoliopsida</taxon>
        <taxon>Liliopsida</taxon>
        <taxon>Poales</taxon>
        <taxon>Poaceae</taxon>
        <taxon>BOP clade</taxon>
        <taxon>Oryzoideae</taxon>
        <taxon>Oryzeae</taxon>
        <taxon>Oryzinae</taxon>
        <taxon>Oryza</taxon>
    </lineage>
</organism>
<keyword evidence="1" id="KW-0472">Membrane</keyword>
<dbReference type="Gramene" id="ORGLA09G0117500.1">
    <property type="protein sequence ID" value="ORGLA09G0117500.1"/>
    <property type="gene ID" value="ORGLA09G0117500"/>
</dbReference>
<accession>I1QQ46</accession>
<keyword evidence="1" id="KW-1133">Transmembrane helix</keyword>
<proteinExistence type="predicted"/>
<evidence type="ECO:0000313" key="2">
    <source>
        <dbReference type="EnsemblPlants" id="ORGLA09G0117500.1"/>
    </source>
</evidence>
<dbReference type="EnsemblPlants" id="ORGLA09G0117500.1">
    <property type="protein sequence ID" value="ORGLA09G0117500.1"/>
    <property type="gene ID" value="ORGLA09G0117500"/>
</dbReference>
<keyword evidence="3" id="KW-1185">Reference proteome</keyword>
<dbReference type="Proteomes" id="UP000007306">
    <property type="component" value="Chromosome 9"/>
</dbReference>
<dbReference type="OMA" id="CEYIYFF"/>
<sequence length="70" mass="8417">FIDFTGSLLKFQRTYIFYGISFYSYSWCIICVLSLCILRHSRKTCEYIYFFISSSSIVESTQYGHCWQHK</sequence>